<protein>
    <submittedName>
        <fullName evidence="3">Uncharacterized protein</fullName>
    </submittedName>
</protein>
<evidence type="ECO:0000256" key="2">
    <source>
        <dbReference type="SAM" id="Phobius"/>
    </source>
</evidence>
<dbReference type="EMBL" id="AP018248">
    <property type="protein sequence ID" value="BAZ02244.1"/>
    <property type="molecule type" value="Genomic_DNA"/>
</dbReference>
<keyword evidence="2" id="KW-0812">Transmembrane</keyword>
<accession>A0A1Z4N946</accession>
<keyword evidence="1" id="KW-0175">Coiled coil</keyword>
<dbReference type="RefSeq" id="WP_096582325.1">
    <property type="nucleotide sequence ID" value="NZ_CAWNJS010000001.1"/>
</dbReference>
<sequence length="142" mass="16256">MRNFIAVNPNSVTINFNLQTVSILLSASVSLSVLIGLIIKTVSKFNALEAEIKNLREDLNTVNISTQKTEILQKEYTGLDKRLDLHVQDYLNRVEAVNLICRQLDEKINHKFGRVAASMRDVEHFLQGQGVFKIREYEHDKD</sequence>
<keyword evidence="4" id="KW-1185">Reference proteome</keyword>
<organism evidence="3 4">
    <name type="scientific">Tolypothrix tenuis PCC 7101</name>
    <dbReference type="NCBI Taxonomy" id="231146"/>
    <lineage>
        <taxon>Bacteria</taxon>
        <taxon>Bacillati</taxon>
        <taxon>Cyanobacteriota</taxon>
        <taxon>Cyanophyceae</taxon>
        <taxon>Nostocales</taxon>
        <taxon>Tolypothrichaceae</taxon>
        <taxon>Tolypothrix</taxon>
    </lineage>
</organism>
<gene>
    <name evidence="3" type="ORF">NIES37_62560</name>
</gene>
<reference evidence="3 4" key="1">
    <citation type="submission" date="2017-06" db="EMBL/GenBank/DDBJ databases">
        <title>Genome sequencing of cyanobaciteial culture collection at National Institute for Environmental Studies (NIES).</title>
        <authorList>
            <person name="Hirose Y."/>
            <person name="Shimura Y."/>
            <person name="Fujisawa T."/>
            <person name="Nakamura Y."/>
            <person name="Kawachi M."/>
        </authorList>
    </citation>
    <scope>NUCLEOTIDE SEQUENCE [LARGE SCALE GENOMIC DNA]</scope>
    <source>
        <strain evidence="3 4">NIES-37</strain>
    </source>
</reference>
<keyword evidence="2" id="KW-0472">Membrane</keyword>
<name>A0A1Z4N946_9CYAN</name>
<evidence type="ECO:0000256" key="1">
    <source>
        <dbReference type="SAM" id="Coils"/>
    </source>
</evidence>
<feature type="transmembrane region" description="Helical" evidence="2">
    <location>
        <begin position="20"/>
        <end position="39"/>
    </location>
</feature>
<evidence type="ECO:0000313" key="4">
    <source>
        <dbReference type="Proteomes" id="UP000218785"/>
    </source>
</evidence>
<dbReference type="KEGG" id="ttq:NIES37_62560"/>
<proteinExistence type="predicted"/>
<evidence type="ECO:0000313" key="3">
    <source>
        <dbReference type="EMBL" id="BAZ02244.1"/>
    </source>
</evidence>
<feature type="coiled-coil region" evidence="1">
    <location>
        <begin position="38"/>
        <end position="65"/>
    </location>
</feature>
<keyword evidence="2" id="KW-1133">Transmembrane helix</keyword>
<dbReference type="Proteomes" id="UP000218785">
    <property type="component" value="Chromosome"/>
</dbReference>
<dbReference type="AlphaFoldDB" id="A0A1Z4N946"/>